<protein>
    <submittedName>
        <fullName evidence="1">Uncharacterized protein</fullName>
    </submittedName>
</protein>
<sequence length="72" mass="8449">MLEQLNHPGIPKEDSYFHYQTRNGLVLHCIAMEKIAGYNLEQWLKQQNCPISQEQAIDVVKTVDRNFRCSAW</sequence>
<reference evidence="1" key="1">
    <citation type="submission" date="2022-04" db="EMBL/GenBank/DDBJ databases">
        <title>Complete genome sequence of a cyanobacterium, Nostoc sp. SO-36, isolated in Antarctica.</title>
        <authorList>
            <person name="Kanesaki Y."/>
            <person name="Effendi D."/>
            <person name="Sakamoto T."/>
            <person name="Ohtani S."/>
            <person name="Awai K."/>
        </authorList>
    </citation>
    <scope>NUCLEOTIDE SEQUENCE</scope>
    <source>
        <strain evidence="1">SO-36</strain>
    </source>
</reference>
<dbReference type="EMBL" id="AP025732">
    <property type="protein sequence ID" value="BDI15638.1"/>
    <property type="molecule type" value="Genomic_DNA"/>
</dbReference>
<dbReference type="Proteomes" id="UP001055453">
    <property type="component" value="Chromosome"/>
</dbReference>
<gene>
    <name evidence="1" type="ORF">ANSO36C_14400</name>
</gene>
<dbReference type="SUPFAM" id="SSF56112">
    <property type="entry name" value="Protein kinase-like (PK-like)"/>
    <property type="match status" value="1"/>
</dbReference>
<evidence type="ECO:0000313" key="2">
    <source>
        <dbReference type="Proteomes" id="UP001055453"/>
    </source>
</evidence>
<name>A0ABN6PX52_NOSCO</name>
<evidence type="ECO:0000313" key="1">
    <source>
        <dbReference type="EMBL" id="BDI15638.1"/>
    </source>
</evidence>
<dbReference type="InterPro" id="IPR011009">
    <property type="entry name" value="Kinase-like_dom_sf"/>
</dbReference>
<proteinExistence type="predicted"/>
<keyword evidence="2" id="KW-1185">Reference proteome</keyword>
<organism evidence="1 2">
    <name type="scientific">Nostoc cf. commune SO-36</name>
    <dbReference type="NCBI Taxonomy" id="449208"/>
    <lineage>
        <taxon>Bacteria</taxon>
        <taxon>Bacillati</taxon>
        <taxon>Cyanobacteriota</taxon>
        <taxon>Cyanophyceae</taxon>
        <taxon>Nostocales</taxon>
        <taxon>Nostocaceae</taxon>
        <taxon>Nostoc</taxon>
    </lineage>
</organism>
<accession>A0ABN6PX52</accession>